<dbReference type="InterPro" id="IPR016032">
    <property type="entry name" value="Sig_transdc_resp-reg_C-effctor"/>
</dbReference>
<dbReference type="Proteomes" id="UP000182314">
    <property type="component" value="Unassembled WGS sequence"/>
</dbReference>
<reference evidence="4 6" key="2">
    <citation type="submission" date="2021-03" db="EMBL/GenBank/DDBJ databases">
        <authorList>
            <person name="Li Y."/>
            <person name="Li S."/>
            <person name="Chen M."/>
            <person name="Peng G."/>
            <person name="Tan Z."/>
            <person name="An Q."/>
        </authorList>
    </citation>
    <scope>NUCLEOTIDE SEQUENCE [LARGE SCALE GENOMIC DNA]</scope>
    <source>
        <strain evidence="4 6">Ola 51</strain>
    </source>
</reference>
<protein>
    <submittedName>
        <fullName evidence="5">DNA-binding winged helix-turn-helix (WHTH) domain-containing protein</fullName>
    </submittedName>
    <submittedName>
        <fullName evidence="4">Winged helix-turn-helix domain-containing protein</fullName>
    </submittedName>
</protein>
<organism evidence="5 7">
    <name type="scientific">Kosakonia oryzae</name>
    <dbReference type="NCBI Taxonomy" id="497725"/>
    <lineage>
        <taxon>Bacteria</taxon>
        <taxon>Pseudomonadati</taxon>
        <taxon>Pseudomonadota</taxon>
        <taxon>Gammaproteobacteria</taxon>
        <taxon>Enterobacterales</taxon>
        <taxon>Enterobacteriaceae</taxon>
        <taxon>Kosakonia</taxon>
    </lineage>
</organism>
<dbReference type="KEGG" id="kor:AWR26_11055"/>
<evidence type="ECO:0000313" key="5">
    <source>
        <dbReference type="EMBL" id="SFC24896.1"/>
    </source>
</evidence>
<reference evidence="5 7" key="1">
    <citation type="submission" date="2016-10" db="EMBL/GenBank/DDBJ databases">
        <authorList>
            <person name="Varghese N."/>
            <person name="Submissions S."/>
        </authorList>
    </citation>
    <scope>NUCLEOTIDE SEQUENCE [LARGE SCALE GENOMIC DNA]</scope>
    <source>
        <strain evidence="5 7">CGMCC 1.7012</strain>
    </source>
</reference>
<dbReference type="EMBL" id="CP014007">
    <property type="protein sequence ID" value="ANI82667.1"/>
    <property type="molecule type" value="Genomic_DNA"/>
</dbReference>
<dbReference type="InterPro" id="IPR036388">
    <property type="entry name" value="WH-like_DNA-bd_sf"/>
</dbReference>
<gene>
    <name evidence="4" type="ORF">AWR26_11055</name>
    <name evidence="5" type="ORF">SAMN05216286_2061</name>
</gene>
<dbReference type="AlphaFoldDB" id="A0AA94KQ87"/>
<evidence type="ECO:0000256" key="2">
    <source>
        <dbReference type="PROSITE-ProRule" id="PRU01091"/>
    </source>
</evidence>
<feature type="domain" description="OmpR/PhoB-type" evidence="3">
    <location>
        <begin position="3"/>
        <end position="109"/>
    </location>
</feature>
<dbReference type="SUPFAM" id="SSF46894">
    <property type="entry name" value="C-terminal effector domain of the bipartite response regulators"/>
    <property type="match status" value="1"/>
</dbReference>
<dbReference type="Proteomes" id="UP000078227">
    <property type="component" value="Chromosome"/>
</dbReference>
<evidence type="ECO:0000313" key="7">
    <source>
        <dbReference type="Proteomes" id="UP000182314"/>
    </source>
</evidence>
<sequence length="184" mass="21557">MNSHIYRINNEVDFNITERTLCRCDMYLPPALLTKPASKCLELLITKKSGEIVTHNELYDYAWEKRTKETSPNTLYQTIFQIRRIIATTFNTKEQFILTLPREGFYFNPAVKIEPLEYKTTHTDKYISRGLKFALHTANHESEIHAQLNTLHQILLDVCDKVSFIEKLTRTEHESKAPTGYFLK</sequence>
<evidence type="ECO:0000313" key="4">
    <source>
        <dbReference type="EMBL" id="ANI82667.1"/>
    </source>
</evidence>
<dbReference type="Pfam" id="PF00486">
    <property type="entry name" value="Trans_reg_C"/>
    <property type="match status" value="1"/>
</dbReference>
<feature type="DNA-binding region" description="OmpR/PhoB-type" evidence="2">
    <location>
        <begin position="3"/>
        <end position="109"/>
    </location>
</feature>
<dbReference type="InterPro" id="IPR001867">
    <property type="entry name" value="OmpR/PhoB-type_DNA-bd"/>
</dbReference>
<dbReference type="GO" id="GO:0000160">
    <property type="term" value="P:phosphorelay signal transduction system"/>
    <property type="evidence" value="ECO:0007669"/>
    <property type="project" value="InterPro"/>
</dbReference>
<dbReference type="EMBL" id="FOKO01000002">
    <property type="protein sequence ID" value="SFC24896.1"/>
    <property type="molecule type" value="Genomic_DNA"/>
</dbReference>
<proteinExistence type="predicted"/>
<evidence type="ECO:0000259" key="3">
    <source>
        <dbReference type="PROSITE" id="PS51755"/>
    </source>
</evidence>
<evidence type="ECO:0000313" key="6">
    <source>
        <dbReference type="Proteomes" id="UP000078227"/>
    </source>
</evidence>
<accession>A0AA94KQ87</accession>
<dbReference type="PROSITE" id="PS51755">
    <property type="entry name" value="OMPR_PHOB"/>
    <property type="match status" value="1"/>
</dbReference>
<keyword evidence="1 2" id="KW-0238">DNA-binding</keyword>
<keyword evidence="6" id="KW-1185">Reference proteome</keyword>
<name>A0AA94KQ87_9ENTR</name>
<dbReference type="GO" id="GO:0003677">
    <property type="term" value="F:DNA binding"/>
    <property type="evidence" value="ECO:0007669"/>
    <property type="project" value="UniProtKB-UniRule"/>
</dbReference>
<dbReference type="Gene3D" id="1.10.10.10">
    <property type="entry name" value="Winged helix-like DNA-binding domain superfamily/Winged helix DNA-binding domain"/>
    <property type="match status" value="1"/>
</dbReference>
<dbReference type="RefSeq" id="WP_064565844.1">
    <property type="nucleotide sequence ID" value="NZ_CP014007.2"/>
</dbReference>
<dbReference type="GO" id="GO:0006355">
    <property type="term" value="P:regulation of DNA-templated transcription"/>
    <property type="evidence" value="ECO:0007669"/>
    <property type="project" value="InterPro"/>
</dbReference>
<evidence type="ECO:0000256" key="1">
    <source>
        <dbReference type="ARBA" id="ARBA00023125"/>
    </source>
</evidence>